<evidence type="ECO:0000313" key="11">
    <source>
        <dbReference type="Proteomes" id="UP000594263"/>
    </source>
</evidence>
<dbReference type="GO" id="GO:0061630">
    <property type="term" value="F:ubiquitin protein ligase activity"/>
    <property type="evidence" value="ECO:0007669"/>
    <property type="project" value="UniProtKB-EC"/>
</dbReference>
<evidence type="ECO:0000256" key="5">
    <source>
        <dbReference type="ARBA" id="ARBA00022771"/>
    </source>
</evidence>
<evidence type="ECO:0000313" key="10">
    <source>
        <dbReference type="EnsemblPlants" id="Kaladp0192s0024.1.v1.1"/>
    </source>
</evidence>
<dbReference type="Gene3D" id="3.30.40.10">
    <property type="entry name" value="Zinc/RING finger domain, C3HC4 (zinc finger)"/>
    <property type="match status" value="1"/>
</dbReference>
<keyword evidence="7" id="KW-0862">Zinc</keyword>
<evidence type="ECO:0000259" key="9">
    <source>
        <dbReference type="PROSITE" id="PS50089"/>
    </source>
</evidence>
<dbReference type="EC" id="2.3.2.27" evidence="2"/>
<evidence type="ECO:0000256" key="6">
    <source>
        <dbReference type="ARBA" id="ARBA00022786"/>
    </source>
</evidence>
<dbReference type="GO" id="GO:0005634">
    <property type="term" value="C:nucleus"/>
    <property type="evidence" value="ECO:0007669"/>
    <property type="project" value="TreeGrafter"/>
</dbReference>
<dbReference type="InterPro" id="IPR001841">
    <property type="entry name" value="Znf_RING"/>
</dbReference>
<dbReference type="EnsemblPlants" id="Kaladp0192s0024.1.v1.1">
    <property type="protein sequence ID" value="Kaladp0192s0024.1.v1.1"/>
    <property type="gene ID" value="Kaladp0192s0024.v1.1"/>
</dbReference>
<dbReference type="InterPro" id="IPR013083">
    <property type="entry name" value="Znf_RING/FYVE/PHD"/>
</dbReference>
<dbReference type="AlphaFoldDB" id="A0A7N1A5I6"/>
<dbReference type="CDD" id="cd16469">
    <property type="entry name" value="RING-H2_RNF24-like"/>
    <property type="match status" value="1"/>
</dbReference>
<comment type="catalytic activity">
    <reaction evidence="1">
        <text>S-ubiquitinyl-[E2 ubiquitin-conjugating enzyme]-L-cysteine + [acceptor protein]-L-lysine = [E2 ubiquitin-conjugating enzyme]-L-cysteine + N(6)-ubiquitinyl-[acceptor protein]-L-lysine.</text>
        <dbReference type="EC" id="2.3.2.27"/>
    </reaction>
</comment>
<keyword evidence="3" id="KW-0808">Transferase</keyword>
<evidence type="ECO:0000256" key="7">
    <source>
        <dbReference type="ARBA" id="ARBA00022833"/>
    </source>
</evidence>
<reference evidence="10" key="1">
    <citation type="submission" date="2021-01" db="UniProtKB">
        <authorList>
            <consortium name="EnsemblPlants"/>
        </authorList>
    </citation>
    <scope>IDENTIFICATION</scope>
</reference>
<accession>A0A7N1A5I6</accession>
<dbReference type="GO" id="GO:0008270">
    <property type="term" value="F:zinc ion binding"/>
    <property type="evidence" value="ECO:0007669"/>
    <property type="project" value="UniProtKB-KW"/>
</dbReference>
<feature type="domain" description="RING-type" evidence="9">
    <location>
        <begin position="486"/>
        <end position="527"/>
    </location>
</feature>
<dbReference type="Gramene" id="Kaladp0192s0024.1.v1.1">
    <property type="protein sequence ID" value="Kaladp0192s0024.1.v1.1"/>
    <property type="gene ID" value="Kaladp0192s0024.v1.1"/>
</dbReference>
<evidence type="ECO:0000256" key="2">
    <source>
        <dbReference type="ARBA" id="ARBA00012483"/>
    </source>
</evidence>
<dbReference type="PROSITE" id="PS50089">
    <property type="entry name" value="ZF_RING_2"/>
    <property type="match status" value="1"/>
</dbReference>
<organism evidence="10 11">
    <name type="scientific">Kalanchoe fedtschenkoi</name>
    <name type="common">Lavender scallops</name>
    <name type="synonym">South American air plant</name>
    <dbReference type="NCBI Taxonomy" id="63787"/>
    <lineage>
        <taxon>Eukaryota</taxon>
        <taxon>Viridiplantae</taxon>
        <taxon>Streptophyta</taxon>
        <taxon>Embryophyta</taxon>
        <taxon>Tracheophyta</taxon>
        <taxon>Spermatophyta</taxon>
        <taxon>Magnoliopsida</taxon>
        <taxon>eudicotyledons</taxon>
        <taxon>Gunneridae</taxon>
        <taxon>Pentapetalae</taxon>
        <taxon>Saxifragales</taxon>
        <taxon>Crassulaceae</taxon>
        <taxon>Kalanchoe</taxon>
    </lineage>
</organism>
<evidence type="ECO:0000256" key="1">
    <source>
        <dbReference type="ARBA" id="ARBA00000900"/>
    </source>
</evidence>
<protein>
    <recommendedName>
        <fullName evidence="2">RING-type E3 ubiquitin transferase</fullName>
        <ecNumber evidence="2">2.3.2.27</ecNumber>
    </recommendedName>
</protein>
<dbReference type="Pfam" id="PF13639">
    <property type="entry name" value="zf-RING_2"/>
    <property type="match status" value="1"/>
</dbReference>
<keyword evidence="6" id="KW-0833">Ubl conjugation pathway</keyword>
<proteinExistence type="predicted"/>
<dbReference type="OMA" id="GIPQWEY"/>
<dbReference type="PANTHER" id="PTHR22937:SF222">
    <property type="entry name" value="RING-TYPE E3 UBIQUITIN TRANSFERASE"/>
    <property type="match status" value="1"/>
</dbReference>
<keyword evidence="11" id="KW-1185">Reference proteome</keyword>
<dbReference type="PANTHER" id="PTHR22937">
    <property type="entry name" value="E3 UBIQUITIN-PROTEIN LIGASE RNF165"/>
    <property type="match status" value="1"/>
</dbReference>
<dbReference type="SMART" id="SM00184">
    <property type="entry name" value="RING"/>
    <property type="match status" value="1"/>
</dbReference>
<dbReference type="InterPro" id="IPR045191">
    <property type="entry name" value="MBR1/2-like"/>
</dbReference>
<name>A0A7N1A5I6_KALFE</name>
<dbReference type="SUPFAM" id="SSF57850">
    <property type="entry name" value="RING/U-box"/>
    <property type="match status" value="1"/>
</dbReference>
<dbReference type="Proteomes" id="UP000594263">
    <property type="component" value="Unplaced"/>
</dbReference>
<keyword evidence="5 8" id="KW-0863">Zinc-finger</keyword>
<keyword evidence="4" id="KW-0479">Metal-binding</keyword>
<evidence type="ECO:0000256" key="4">
    <source>
        <dbReference type="ARBA" id="ARBA00022723"/>
    </source>
</evidence>
<sequence>MSHRNIPGTNQMTEYQVNQAVQGPLPHGPVVFGGNSRNLFQPNAHLTLPVPVNTPIIDGHHLSEQYSHSIPYGIPPYSAFAHHPAANLDIGATAAPSLYNPYMNPGPFSAPPTYGPYEYMPYHGVVGIPSDEFVRNSFLYGFTTKGKNADIHGNFQNVNALTSTGSTADASNNGNIERAAAVTGSDQFLPTHYTVNPISSAMEEGPRVSVGDRPRVPVLDPAMVPVPSYMVAASYLSQPFIPPGHVWYDQPHSTNQGDVGIRPWSQLPATPILPGGNVSRGARDNGAMGVLGYPDLASNSSTNFLPHIRHGSTPLVLPPPMQVVGAPNVNFFQVAGPSYRGPANTTPHVSLNPPQESLSSGLRLQGTVLPTGIRVYRPHRGTLPDATVRSQSVPYLRVMPRDEVAELVIPDNYEEVSVDQHRDMRLDIEHMSYEELLALGDRIGNVSTGLTVEAIRNHLKTKVHIARSTNTSLEKLVPRDHDFDSCIICQSEFEDKEVIGILSCRHEYHAACLEKWLLVKNVCPVCKSSALVMEDKPKV</sequence>
<evidence type="ECO:0000256" key="3">
    <source>
        <dbReference type="ARBA" id="ARBA00022679"/>
    </source>
</evidence>
<evidence type="ECO:0000256" key="8">
    <source>
        <dbReference type="PROSITE-ProRule" id="PRU00175"/>
    </source>
</evidence>